<dbReference type="EMBL" id="FNBN01000006">
    <property type="protein sequence ID" value="SDG78690.1"/>
    <property type="molecule type" value="Genomic_DNA"/>
</dbReference>
<sequence length="33" mass="3906">MGNNLPSAYYAVYYLRLAEQNYYPENFNNEVKG</sequence>
<evidence type="ECO:0000313" key="1">
    <source>
        <dbReference type="EMBL" id="SDG78690.1"/>
    </source>
</evidence>
<evidence type="ECO:0000313" key="2">
    <source>
        <dbReference type="Proteomes" id="UP000199045"/>
    </source>
</evidence>
<proteinExistence type="predicted"/>
<reference evidence="1 2" key="1">
    <citation type="submission" date="2016-10" db="EMBL/GenBank/DDBJ databases">
        <authorList>
            <person name="de Groot N.N."/>
        </authorList>
    </citation>
    <scope>NUCLEOTIDE SEQUENCE [LARGE SCALE GENOMIC DNA]</scope>
    <source>
        <strain evidence="1 2">DSM 527</strain>
    </source>
</reference>
<dbReference type="Proteomes" id="UP000199045">
    <property type="component" value="Unassembled WGS sequence"/>
</dbReference>
<accession>A0A1G7X546</accession>
<gene>
    <name evidence="1" type="ORF">SAMN04488121_106285</name>
</gene>
<dbReference type="AlphaFoldDB" id="A0A1G7X546"/>
<protein>
    <submittedName>
        <fullName evidence="1">Uncharacterized protein</fullName>
    </submittedName>
</protein>
<organism evidence="1 2">
    <name type="scientific">Chitinophaga filiformis</name>
    <name type="common">Myxococcus filiformis</name>
    <name type="synonym">Flexibacter filiformis</name>
    <dbReference type="NCBI Taxonomy" id="104663"/>
    <lineage>
        <taxon>Bacteria</taxon>
        <taxon>Pseudomonadati</taxon>
        <taxon>Bacteroidota</taxon>
        <taxon>Chitinophagia</taxon>
        <taxon>Chitinophagales</taxon>
        <taxon>Chitinophagaceae</taxon>
        <taxon>Chitinophaga</taxon>
    </lineage>
</organism>
<name>A0A1G7X546_CHIFI</name>